<evidence type="ECO:0008006" key="4">
    <source>
        <dbReference type="Google" id="ProtNLM"/>
    </source>
</evidence>
<evidence type="ECO:0000313" key="3">
    <source>
        <dbReference type="Proteomes" id="UP000487268"/>
    </source>
</evidence>
<dbReference type="EMBL" id="WEGH01000003">
    <property type="protein sequence ID" value="MQY07625.1"/>
    <property type="molecule type" value="Genomic_DNA"/>
</dbReference>
<feature type="chain" id="PRO_5029682796" description="DUF3551 domain-containing protein" evidence="1">
    <location>
        <begin position="27"/>
        <end position="85"/>
    </location>
</feature>
<evidence type="ECO:0000256" key="1">
    <source>
        <dbReference type="SAM" id="SignalP"/>
    </source>
</evidence>
<dbReference type="AlphaFoldDB" id="A0A7K0C2H1"/>
<proteinExistence type="predicted"/>
<sequence>MNRLLAVLTVMTLALAAGGASISASAAAPPRAPVHQTQGADCRTYSGTEVCGGLKLTDQQRACVQQSVAKGMTDRRAEVECHTYS</sequence>
<protein>
    <recommendedName>
        <fullName evidence="4">DUF3551 domain-containing protein</fullName>
    </recommendedName>
</protein>
<dbReference type="Proteomes" id="UP000487268">
    <property type="component" value="Unassembled WGS sequence"/>
</dbReference>
<organism evidence="2 3">
    <name type="scientific">Actinomadura macrotermitis</name>
    <dbReference type="NCBI Taxonomy" id="2585200"/>
    <lineage>
        <taxon>Bacteria</taxon>
        <taxon>Bacillati</taxon>
        <taxon>Actinomycetota</taxon>
        <taxon>Actinomycetes</taxon>
        <taxon>Streptosporangiales</taxon>
        <taxon>Thermomonosporaceae</taxon>
        <taxon>Actinomadura</taxon>
    </lineage>
</organism>
<evidence type="ECO:0000313" key="2">
    <source>
        <dbReference type="EMBL" id="MQY07625.1"/>
    </source>
</evidence>
<feature type="signal peptide" evidence="1">
    <location>
        <begin position="1"/>
        <end position="26"/>
    </location>
</feature>
<dbReference type="RefSeq" id="WP_153537498.1">
    <property type="nucleotide sequence ID" value="NZ_WEGH01000003.1"/>
</dbReference>
<accession>A0A7K0C2H1</accession>
<gene>
    <name evidence="2" type="ORF">ACRB68_57270</name>
</gene>
<dbReference type="OrthoDB" id="3536010at2"/>
<name>A0A7K0C2H1_9ACTN</name>
<keyword evidence="1" id="KW-0732">Signal</keyword>
<keyword evidence="3" id="KW-1185">Reference proteome</keyword>
<reference evidence="2 3" key="1">
    <citation type="submission" date="2019-10" db="EMBL/GenBank/DDBJ databases">
        <title>Actinomadura rubteroloni sp. nov. and Actinomadura macrotermitis sp. nov., isolated from the gut of fungus growing-termite Macrotermes natalensis.</title>
        <authorList>
            <person name="Benndorf R."/>
            <person name="Martin K."/>
            <person name="Kuefner M."/>
            <person name="De Beer W."/>
            <person name="Kaster A.-K."/>
            <person name="Vollmers J."/>
            <person name="Poulsen M."/>
            <person name="Beemelmanns C."/>
        </authorList>
    </citation>
    <scope>NUCLEOTIDE SEQUENCE [LARGE SCALE GENOMIC DNA]</scope>
    <source>
        <strain evidence="2 3">RB68</strain>
    </source>
</reference>
<comment type="caution">
    <text evidence="2">The sequence shown here is derived from an EMBL/GenBank/DDBJ whole genome shotgun (WGS) entry which is preliminary data.</text>
</comment>